<evidence type="ECO:0000256" key="2">
    <source>
        <dbReference type="SAM" id="MobiDB-lite"/>
    </source>
</evidence>
<accession>A0AAN8L5Q2</accession>
<evidence type="ECO:0000256" key="1">
    <source>
        <dbReference type="SAM" id="Coils"/>
    </source>
</evidence>
<evidence type="ECO:0000313" key="3">
    <source>
        <dbReference type="EMBL" id="KAK6302787.1"/>
    </source>
</evidence>
<dbReference type="GO" id="GO:0034451">
    <property type="term" value="C:centriolar satellite"/>
    <property type="evidence" value="ECO:0007669"/>
    <property type="project" value="TreeGrafter"/>
</dbReference>
<sequence length="750" mass="84738">MWAPTLLCVYDLIIRVPGKNRGRLACATFIPHIHAPPPVARSTQNVVTKGLQLLCWTLRYNMEEDDGLKDNLRLQFQALQEQQEKRLQRRLEKQKKDQKATEILHDLNLSQLDIHHADDRSKKLLQNENEQLQDQVRELRDGNGRLFKLVSEKDFEIKHLKKKREEDRLALAGTSGLAGDAAATKIVELSKRNREFASEMEREKVKAKQTSNRVKELEKELQAALLLSPPGKKMDVKPQDIRSSQDFLENSPVVKSLQEKLSAAQFKMTEYRNQIQAVKQELKIAQKVLSSEVGEEVNIQQLLTSSGNWRGRSQQILALQSRVRDLEQQLSQSAQRKQPSVVSVEEELLGGGGMQKTPPEDRNLSYIRNMEREKRETLERMTGDYDSLMKDHKDVKKKLEGSKARNQNLSTEVKSLKAQISTLLDKGKHDDELVDALLKQQSQLQEVLGRLSQQDAQTKESQQNLGQQLSSEAQRHTSLIHQLKHMVSEREAKVKELEDEIQQLSLMREDGGQSGPKTTTGSFRPLTAGGDSSKRIISARSVSKLGHKLVESAAGISLEVRDAAAPSGCQNCSEEVRSLKAECTEFRTLCEAACVERDRLLELVKLQQSREEEGKQRCLGAEQKFQGERRRAVALEQKLEKAKMDLGKGLTPRKTSNKDTGGALSSGRPRESSSPRSPPDHSREAQVIELSTQLAVLQGENEALRAELRSTLQAKAEDLQLCSDMMNQVNHVFLQALRQHKQEEDTNQES</sequence>
<dbReference type="GO" id="GO:1905515">
    <property type="term" value="P:non-motile cilium assembly"/>
    <property type="evidence" value="ECO:0007669"/>
    <property type="project" value="TreeGrafter"/>
</dbReference>
<feature type="coiled-coil region" evidence="1">
    <location>
        <begin position="197"/>
        <end position="227"/>
    </location>
</feature>
<dbReference type="PANTHER" id="PTHR31935">
    <property type="entry name" value="COILED-COIL DOMAIN-CONTAINING PROTEIN 13"/>
    <property type="match status" value="1"/>
</dbReference>
<evidence type="ECO:0000313" key="4">
    <source>
        <dbReference type="Proteomes" id="UP001356427"/>
    </source>
</evidence>
<feature type="region of interest" description="Disordered" evidence="2">
    <location>
        <begin position="451"/>
        <end position="470"/>
    </location>
</feature>
<protein>
    <recommendedName>
        <fullName evidence="5">Coiled-coil domain-containing protein 13</fullName>
    </recommendedName>
</protein>
<dbReference type="EMBL" id="JAGTTL010000025">
    <property type="protein sequence ID" value="KAK6302787.1"/>
    <property type="molecule type" value="Genomic_DNA"/>
</dbReference>
<dbReference type="GO" id="GO:0031122">
    <property type="term" value="P:cytoplasmic microtubule organization"/>
    <property type="evidence" value="ECO:0007669"/>
    <property type="project" value="TreeGrafter"/>
</dbReference>
<dbReference type="PANTHER" id="PTHR31935:SF1">
    <property type="entry name" value="COILED-COIL DOMAIN-CONTAINING PROTEIN 13"/>
    <property type="match status" value="1"/>
</dbReference>
<gene>
    <name evidence="3" type="ORF">J4Q44_G00271420</name>
</gene>
<name>A0AAN8L5Q2_9TELE</name>
<feature type="region of interest" description="Disordered" evidence="2">
    <location>
        <begin position="330"/>
        <end position="363"/>
    </location>
</feature>
<evidence type="ECO:0008006" key="5">
    <source>
        <dbReference type="Google" id="ProtNLM"/>
    </source>
</evidence>
<feature type="region of interest" description="Disordered" evidence="2">
    <location>
        <begin position="508"/>
        <end position="529"/>
    </location>
</feature>
<dbReference type="AlphaFoldDB" id="A0AAN8L5Q2"/>
<comment type="caution">
    <text evidence="3">The sequence shown here is derived from an EMBL/GenBank/DDBJ whole genome shotgun (WGS) entry which is preliminary data.</text>
</comment>
<feature type="region of interest" description="Disordered" evidence="2">
    <location>
        <begin position="643"/>
        <end position="684"/>
    </location>
</feature>
<dbReference type="Proteomes" id="UP001356427">
    <property type="component" value="Unassembled WGS sequence"/>
</dbReference>
<feature type="coiled-coil region" evidence="1">
    <location>
        <begin position="254"/>
        <end position="288"/>
    </location>
</feature>
<proteinExistence type="predicted"/>
<organism evidence="3 4">
    <name type="scientific">Coregonus suidteri</name>
    <dbReference type="NCBI Taxonomy" id="861788"/>
    <lineage>
        <taxon>Eukaryota</taxon>
        <taxon>Metazoa</taxon>
        <taxon>Chordata</taxon>
        <taxon>Craniata</taxon>
        <taxon>Vertebrata</taxon>
        <taxon>Euteleostomi</taxon>
        <taxon>Actinopterygii</taxon>
        <taxon>Neopterygii</taxon>
        <taxon>Teleostei</taxon>
        <taxon>Protacanthopterygii</taxon>
        <taxon>Salmoniformes</taxon>
        <taxon>Salmonidae</taxon>
        <taxon>Coregoninae</taxon>
        <taxon>Coregonus</taxon>
    </lineage>
</organism>
<feature type="coiled-coil region" evidence="1">
    <location>
        <begin position="687"/>
        <end position="714"/>
    </location>
</feature>
<feature type="compositionally biased region" description="Basic and acidic residues" evidence="2">
    <location>
        <begin position="668"/>
        <end position="684"/>
    </location>
</feature>
<keyword evidence="1" id="KW-0175">Coiled coil</keyword>
<feature type="coiled-coil region" evidence="1">
    <location>
        <begin position="480"/>
        <end position="507"/>
    </location>
</feature>
<dbReference type="InterPro" id="IPR038929">
    <property type="entry name" value="CCDC13"/>
</dbReference>
<reference evidence="3 4" key="1">
    <citation type="submission" date="2021-04" db="EMBL/GenBank/DDBJ databases">
        <authorList>
            <person name="De Guttry C."/>
            <person name="Zahm M."/>
            <person name="Klopp C."/>
            <person name="Cabau C."/>
            <person name="Louis A."/>
            <person name="Berthelot C."/>
            <person name="Parey E."/>
            <person name="Roest Crollius H."/>
            <person name="Montfort J."/>
            <person name="Robinson-Rechavi M."/>
            <person name="Bucao C."/>
            <person name="Bouchez O."/>
            <person name="Gislard M."/>
            <person name="Lluch J."/>
            <person name="Milhes M."/>
            <person name="Lampietro C."/>
            <person name="Lopez Roques C."/>
            <person name="Donnadieu C."/>
            <person name="Braasch I."/>
            <person name="Desvignes T."/>
            <person name="Postlethwait J."/>
            <person name="Bobe J."/>
            <person name="Wedekind C."/>
            <person name="Guiguen Y."/>
        </authorList>
    </citation>
    <scope>NUCLEOTIDE SEQUENCE [LARGE SCALE GENOMIC DNA]</scope>
    <source>
        <strain evidence="3">Cs_M1</strain>
        <tissue evidence="3">Blood</tissue>
    </source>
</reference>
<keyword evidence="4" id="KW-1185">Reference proteome</keyword>